<dbReference type="AlphaFoldDB" id="A0A5A8CCB8"/>
<protein>
    <submittedName>
        <fullName evidence="2">Uncharacterized protein</fullName>
    </submittedName>
</protein>
<gene>
    <name evidence="2" type="ORF">FNF29_05197</name>
</gene>
<dbReference type="EMBL" id="VLTN01000033">
    <property type="protein sequence ID" value="KAA0150622.1"/>
    <property type="molecule type" value="Genomic_DNA"/>
</dbReference>
<keyword evidence="3" id="KW-1185">Reference proteome</keyword>
<keyword evidence="1" id="KW-0732">Signal</keyword>
<comment type="caution">
    <text evidence="2">The sequence shown here is derived from an EMBL/GenBank/DDBJ whole genome shotgun (WGS) entry which is preliminary data.</text>
</comment>
<organism evidence="2 3">
    <name type="scientific">Cafeteria roenbergensis</name>
    <name type="common">Marine flagellate</name>
    <dbReference type="NCBI Taxonomy" id="33653"/>
    <lineage>
        <taxon>Eukaryota</taxon>
        <taxon>Sar</taxon>
        <taxon>Stramenopiles</taxon>
        <taxon>Bigyra</taxon>
        <taxon>Opalozoa</taxon>
        <taxon>Bicosoecida</taxon>
        <taxon>Cafeteriaceae</taxon>
        <taxon>Cafeteria</taxon>
    </lineage>
</organism>
<reference evidence="2 3" key="1">
    <citation type="submission" date="2019-07" db="EMBL/GenBank/DDBJ databases">
        <title>Genomes of Cafeteria roenbergensis.</title>
        <authorList>
            <person name="Fischer M.G."/>
            <person name="Hackl T."/>
            <person name="Roman M."/>
        </authorList>
    </citation>
    <scope>NUCLEOTIDE SEQUENCE [LARGE SCALE GENOMIC DNA]</scope>
    <source>
        <strain evidence="2 3">BVI</strain>
    </source>
</reference>
<accession>A0A5A8CCB8</accession>
<name>A0A5A8CCB8_CAFRO</name>
<evidence type="ECO:0000313" key="2">
    <source>
        <dbReference type="EMBL" id="KAA0150622.1"/>
    </source>
</evidence>
<dbReference type="Proteomes" id="UP000323011">
    <property type="component" value="Unassembled WGS sequence"/>
</dbReference>
<sequence>MAAALQSLGWAVATGGATAAVRGVMVSFYNAQLVAEAEALGVSPRDRRIEKLVDARTNRAFTTGVLSGLSAIGWYWLLDRTVGRFTASSARFPWLRGARILKPLPLLACVLLEAGATAGSVVVASNTDGSLGAARTALTACLVTGKSFVPTEHPSSVFTRQPAAAAATTYFAAASDGVEEMRLGQWARVGTAVQLLGSVVLYGLVPFAWRVPLGAALSAVAWSPAEDGSDAEALVNIVEAFAGDGAEESERRELALAVVEGLTMRAIRTVSLEALRPAVGPDADGSSLADDEKIAVLALALETAVGVAVQRLRREGRAKVRRNEASEELVAALRASDAADSSSSIVARVGCAVLLAEAMPGEAAGIVPGERGGLVVERDGSGVGFEWAALEGLVRWVAKPGSVGVADLREVVGSDDDIVLQAVQLALEVACEAMEGEEGTPWGARVLEAGRLRVTGSDEEQSDPLLLAVGGQGALDAVATERDDLSLGWQQQHLQRSISRVPDASSLGRR</sequence>
<evidence type="ECO:0000256" key="1">
    <source>
        <dbReference type="SAM" id="SignalP"/>
    </source>
</evidence>
<proteinExistence type="predicted"/>
<evidence type="ECO:0000313" key="3">
    <source>
        <dbReference type="Proteomes" id="UP000323011"/>
    </source>
</evidence>
<feature type="signal peptide" evidence="1">
    <location>
        <begin position="1"/>
        <end position="19"/>
    </location>
</feature>
<feature type="chain" id="PRO_5022883444" evidence="1">
    <location>
        <begin position="20"/>
        <end position="510"/>
    </location>
</feature>